<feature type="transmembrane region" description="Helical" evidence="2">
    <location>
        <begin position="239"/>
        <end position="261"/>
    </location>
</feature>
<evidence type="ECO:0000313" key="3">
    <source>
        <dbReference type="Proteomes" id="UP001165740"/>
    </source>
</evidence>
<sequence>MYQMEDKLESKNNHISNQESTKKPESSLLTECQISEILKVLEDTRHVLDKYIVIFEEDPVVEVNSRIVSSWWGRHCWPEKRRKLYRYIAIVTAGLQFAALIVISVVDSWPKENISETDIYIASISIMSTFQFFSFVLVAMTTGHVIKQQCKQTLHLWTLTQLFIATTLFFTGIYCTSSLVQESSWRVQDGDHVGGTCGDSCVDRHQVFVLYSVFLLLSISTATLAGYPYVATNTWFNSVLISLQMLLSFYYFTTLVGLAIAPKLTQLTKSLQSNSTKPQRRYSTFNTTCRNSSQVTDTVAIRPPQRRRSTPEMDNVMRHLGLQLQQQYFNTSQSEDIASHC</sequence>
<feature type="transmembrane region" description="Helical" evidence="2">
    <location>
        <begin position="208"/>
        <end position="227"/>
    </location>
</feature>
<reference evidence="4" key="1">
    <citation type="submission" date="2025-08" db="UniProtKB">
        <authorList>
            <consortium name="RefSeq"/>
        </authorList>
    </citation>
    <scope>IDENTIFICATION</scope>
</reference>
<dbReference type="AlphaFoldDB" id="A0A9W2YR16"/>
<name>A0A9W2YR16_BIOGL</name>
<dbReference type="RefSeq" id="XP_055865145.1">
    <property type="nucleotide sequence ID" value="XM_056009170.1"/>
</dbReference>
<evidence type="ECO:0000256" key="1">
    <source>
        <dbReference type="SAM" id="MobiDB-lite"/>
    </source>
</evidence>
<feature type="transmembrane region" description="Helical" evidence="2">
    <location>
        <begin position="119"/>
        <end position="142"/>
    </location>
</feature>
<accession>A0A9W2YR16</accession>
<feature type="transmembrane region" description="Helical" evidence="2">
    <location>
        <begin position="154"/>
        <end position="174"/>
    </location>
</feature>
<dbReference type="Proteomes" id="UP001165740">
    <property type="component" value="Chromosome 13"/>
</dbReference>
<feature type="compositionally biased region" description="Basic and acidic residues" evidence="1">
    <location>
        <begin position="1"/>
        <end position="12"/>
    </location>
</feature>
<keyword evidence="3" id="KW-1185">Reference proteome</keyword>
<gene>
    <name evidence="4" type="primary">LOC106075708</name>
</gene>
<keyword evidence="2" id="KW-1133">Transmembrane helix</keyword>
<keyword evidence="2" id="KW-0812">Transmembrane</keyword>
<evidence type="ECO:0000256" key="2">
    <source>
        <dbReference type="SAM" id="Phobius"/>
    </source>
</evidence>
<dbReference type="OrthoDB" id="5967862at2759"/>
<dbReference type="OMA" id="ECQISEI"/>
<feature type="region of interest" description="Disordered" evidence="1">
    <location>
        <begin position="1"/>
        <end position="27"/>
    </location>
</feature>
<organism evidence="3 4">
    <name type="scientific">Biomphalaria glabrata</name>
    <name type="common">Bloodfluke planorb</name>
    <name type="synonym">Freshwater snail</name>
    <dbReference type="NCBI Taxonomy" id="6526"/>
    <lineage>
        <taxon>Eukaryota</taxon>
        <taxon>Metazoa</taxon>
        <taxon>Spiralia</taxon>
        <taxon>Lophotrochozoa</taxon>
        <taxon>Mollusca</taxon>
        <taxon>Gastropoda</taxon>
        <taxon>Heterobranchia</taxon>
        <taxon>Euthyneura</taxon>
        <taxon>Panpulmonata</taxon>
        <taxon>Hygrophila</taxon>
        <taxon>Lymnaeoidea</taxon>
        <taxon>Planorbidae</taxon>
        <taxon>Biomphalaria</taxon>
    </lineage>
</organism>
<proteinExistence type="predicted"/>
<dbReference type="GeneID" id="106075708"/>
<feature type="transmembrane region" description="Helical" evidence="2">
    <location>
        <begin position="84"/>
        <end position="107"/>
    </location>
</feature>
<evidence type="ECO:0000313" key="4">
    <source>
        <dbReference type="RefSeq" id="XP_055865145.1"/>
    </source>
</evidence>
<protein>
    <submittedName>
        <fullName evidence="4">Uncharacterized protein LOC106075708</fullName>
    </submittedName>
</protein>
<keyword evidence="2" id="KW-0472">Membrane</keyword>